<dbReference type="SUPFAM" id="SSF53448">
    <property type="entry name" value="Nucleotide-diphospho-sugar transferases"/>
    <property type="match status" value="1"/>
</dbReference>
<proteinExistence type="predicted"/>
<evidence type="ECO:0000256" key="1">
    <source>
        <dbReference type="SAM" id="Phobius"/>
    </source>
</evidence>
<reference evidence="3" key="1">
    <citation type="journal article" date="2015" name="Front. Microbiol.">
        <title>Combining genomic sequencing methods to explore viral diversity and reveal potential virus-host interactions.</title>
        <authorList>
            <person name="Chow C.E."/>
            <person name="Winget D.M."/>
            <person name="White R.A.III."/>
            <person name="Hallam S.J."/>
            <person name="Suttle C.A."/>
        </authorList>
    </citation>
    <scope>NUCLEOTIDE SEQUENCE</scope>
    <source>
        <strain evidence="3">Anoxic3_9</strain>
    </source>
</reference>
<reference evidence="3" key="2">
    <citation type="submission" date="2015-03" db="EMBL/GenBank/DDBJ databases">
        <authorList>
            <person name="Chow C.-E.T."/>
            <person name="Winget D.M."/>
            <person name="White R.A.III."/>
            <person name="Hallam S.J."/>
            <person name="Suttle C.A."/>
        </authorList>
    </citation>
    <scope>NUCLEOTIDE SEQUENCE</scope>
    <source>
        <strain evidence="3">Anoxic3_9</strain>
    </source>
</reference>
<dbReference type="InterPro" id="IPR000014">
    <property type="entry name" value="PAS"/>
</dbReference>
<keyword evidence="1" id="KW-1133">Transmembrane helix</keyword>
<sequence>MNLKWLLIICGCFIHLDGVTLITYFFLISRVKSEQFRARNAIVETALQFCIDYLLFLDDDHIFNWQGTPESSPYGFLQKLLDHKKDIVGALYYHRTGDYRPVLMKELESGGYGFMTDDEIKGKLQQVDVQGGGCMLIDMKIFDKILPPYFEPEQQTEGKNLGTDIQLCKKAKEHGFSVWCDTSIIVGHLKQESEVVTHLNRDSFIADNAVRGGLVDDWVVDSWLKSFNDDIREYTGFSDDEIIGHALGYNENNYPRFGDYLNKEDYYKTMKIDQLCRQAMYHGKNAVAYEGLTFIKRFKSGIPLHGIDFGCGAAPVGFKILSMGHTLDFVDIDGAAAYDFLKWRDKKTQS</sequence>
<dbReference type="Gene3D" id="3.90.550.40">
    <property type="match status" value="1"/>
</dbReference>
<dbReference type="EMBL" id="KR029584">
    <property type="protein sequence ID" value="AKH46524.1"/>
    <property type="molecule type" value="Genomic_DNA"/>
</dbReference>
<feature type="transmembrane region" description="Helical" evidence="1">
    <location>
        <begin position="6"/>
        <end position="27"/>
    </location>
</feature>
<dbReference type="GO" id="GO:0016740">
    <property type="term" value="F:transferase activity"/>
    <property type="evidence" value="ECO:0007669"/>
    <property type="project" value="UniProtKB-KW"/>
</dbReference>
<accession>A0A0F7L1S0</accession>
<organism evidence="3">
    <name type="scientific">uncultured marine virus</name>
    <dbReference type="NCBI Taxonomy" id="186617"/>
    <lineage>
        <taxon>Viruses</taxon>
        <taxon>environmental samples</taxon>
    </lineage>
</organism>
<keyword evidence="3" id="KW-0808">Transferase</keyword>
<evidence type="ECO:0000313" key="3">
    <source>
        <dbReference type="EMBL" id="AKH46524.1"/>
    </source>
</evidence>
<dbReference type="PROSITE" id="PS50112">
    <property type="entry name" value="PAS"/>
    <property type="match status" value="1"/>
</dbReference>
<protein>
    <submittedName>
        <fullName evidence="3">Family 2 glycosyl transferase</fullName>
    </submittedName>
</protein>
<evidence type="ECO:0000259" key="2">
    <source>
        <dbReference type="PROSITE" id="PS50112"/>
    </source>
</evidence>
<feature type="domain" description="PAS" evidence="2">
    <location>
        <begin position="227"/>
        <end position="283"/>
    </location>
</feature>
<keyword evidence="1" id="KW-0812">Transmembrane</keyword>
<dbReference type="InterPro" id="IPR029044">
    <property type="entry name" value="Nucleotide-diphossugar_trans"/>
</dbReference>
<name>A0A0F7L1S0_9VIRU</name>
<keyword evidence="1" id="KW-0472">Membrane</keyword>